<evidence type="ECO:0000313" key="3">
    <source>
        <dbReference type="EMBL" id="GGU69854.1"/>
    </source>
</evidence>
<evidence type="ECO:0000313" key="4">
    <source>
        <dbReference type="Proteomes" id="UP000480804"/>
    </source>
</evidence>
<comment type="caution">
    <text evidence="3">The sequence shown here is derived from an EMBL/GenBank/DDBJ whole genome shotgun (WGS) entry which is preliminary data.</text>
</comment>
<evidence type="ECO:0000313" key="5">
    <source>
        <dbReference type="Proteomes" id="UP000660975"/>
    </source>
</evidence>
<dbReference type="EMBL" id="BMSC01000006">
    <property type="protein sequence ID" value="GGU69854.1"/>
    <property type="molecule type" value="Genomic_DNA"/>
</dbReference>
<keyword evidence="1" id="KW-1133">Transmembrane helix</keyword>
<reference evidence="2 4" key="2">
    <citation type="submission" date="2020-02" db="EMBL/GenBank/DDBJ databases">
        <title>Whole genome shotgun sequence of Streptomyces gougerotii NBRC 13043.</title>
        <authorList>
            <person name="Ichikawa N."/>
            <person name="Komaki H."/>
            <person name="Tamura T."/>
        </authorList>
    </citation>
    <scope>NUCLEOTIDE SEQUENCE [LARGE SCALE GENOMIC DNA]</scope>
    <source>
        <strain evidence="2 4">NBRC 13043</strain>
    </source>
</reference>
<dbReference type="Proteomes" id="UP000660975">
    <property type="component" value="Unassembled WGS sequence"/>
</dbReference>
<gene>
    <name evidence="3" type="ORF">GCM10010227_24660</name>
    <name evidence="2" type="ORF">Sgou_29440</name>
</gene>
<keyword evidence="4" id="KW-1185">Reference proteome</keyword>
<protein>
    <submittedName>
        <fullName evidence="3">Uncharacterized protein</fullName>
    </submittedName>
</protein>
<accession>A0A8H9LNK5</accession>
<feature type="transmembrane region" description="Helical" evidence="1">
    <location>
        <begin position="56"/>
        <end position="72"/>
    </location>
</feature>
<feature type="transmembrane region" description="Helical" evidence="1">
    <location>
        <begin position="181"/>
        <end position="197"/>
    </location>
</feature>
<feature type="transmembrane region" description="Helical" evidence="1">
    <location>
        <begin position="20"/>
        <end position="36"/>
    </location>
</feature>
<feature type="transmembrane region" description="Helical" evidence="1">
    <location>
        <begin position="93"/>
        <end position="111"/>
    </location>
</feature>
<keyword evidence="1" id="KW-0812">Transmembrane</keyword>
<reference evidence="3" key="3">
    <citation type="submission" date="2020-09" db="EMBL/GenBank/DDBJ databases">
        <authorList>
            <person name="Sun Q."/>
            <person name="Ohkuma M."/>
        </authorList>
    </citation>
    <scope>NUCLEOTIDE SEQUENCE</scope>
    <source>
        <strain evidence="3">JCM 4136</strain>
    </source>
</reference>
<organism evidence="3 5">
    <name type="scientific">Streptomyces gougerotii</name>
    <dbReference type="NCBI Taxonomy" id="53448"/>
    <lineage>
        <taxon>Bacteria</taxon>
        <taxon>Bacillati</taxon>
        <taxon>Actinomycetota</taxon>
        <taxon>Actinomycetes</taxon>
        <taxon>Kitasatosporales</taxon>
        <taxon>Streptomycetaceae</taxon>
        <taxon>Streptomyces</taxon>
        <taxon>Streptomyces diastaticus group</taxon>
    </lineage>
</organism>
<dbReference type="EMBL" id="BLLO01000017">
    <property type="protein sequence ID" value="GFH78274.1"/>
    <property type="molecule type" value="Genomic_DNA"/>
</dbReference>
<keyword evidence="1" id="KW-0472">Membrane</keyword>
<sequence>MSGGPGRPWGHPWAVARRPWIVAAGLGLYAVLLLLVRESVLRVPSLTVFGSPGVKAMNFLPLIVCVCLLHCLERRLPPAEATAVRGVGNADRLLVAATLGTVVLIGTVFHLTFAMPSATACARNTIVLTGIALAARAWRGAALAAVVTVGWLLLTLACGLRTPADPYPWAVLLEPAGRPEAALAALLALAAGLYAVGHQPGRGRTLR</sequence>
<evidence type="ECO:0000256" key="1">
    <source>
        <dbReference type="SAM" id="Phobius"/>
    </source>
</evidence>
<dbReference type="Proteomes" id="UP000480804">
    <property type="component" value="Unassembled WGS sequence"/>
</dbReference>
<reference evidence="3" key="1">
    <citation type="journal article" date="2014" name="Int. J. Syst. Evol. Microbiol.">
        <title>Complete genome sequence of Corynebacterium casei LMG S-19264T (=DSM 44701T), isolated from a smear-ripened cheese.</title>
        <authorList>
            <consortium name="US DOE Joint Genome Institute (JGI-PGF)"/>
            <person name="Walter F."/>
            <person name="Albersmeier A."/>
            <person name="Kalinowski J."/>
            <person name="Ruckert C."/>
        </authorList>
    </citation>
    <scope>NUCLEOTIDE SEQUENCE</scope>
    <source>
        <strain evidence="3">JCM 4136</strain>
    </source>
</reference>
<dbReference type="AlphaFoldDB" id="A0A8H9LNK5"/>
<feature type="transmembrane region" description="Helical" evidence="1">
    <location>
        <begin position="142"/>
        <end position="161"/>
    </location>
</feature>
<name>A0A8H9LNK5_9ACTN</name>
<proteinExistence type="predicted"/>
<evidence type="ECO:0000313" key="2">
    <source>
        <dbReference type="EMBL" id="GFH78274.1"/>
    </source>
</evidence>